<feature type="compositionally biased region" description="Basic and acidic residues" evidence="3">
    <location>
        <begin position="129"/>
        <end position="147"/>
    </location>
</feature>
<feature type="compositionally biased region" description="Basic and acidic residues" evidence="3">
    <location>
        <begin position="45"/>
        <end position="72"/>
    </location>
</feature>
<dbReference type="PANTHER" id="PTHR23138:SF142">
    <property type="entry name" value="RAN-BINDING PROTEIN 3B-RELATED"/>
    <property type="match status" value="1"/>
</dbReference>
<feature type="compositionally biased region" description="Basic and acidic residues" evidence="3">
    <location>
        <begin position="14"/>
        <end position="23"/>
    </location>
</feature>
<dbReference type="SUPFAM" id="SSF50729">
    <property type="entry name" value="PH domain-like"/>
    <property type="match status" value="1"/>
</dbReference>
<dbReference type="InterPro" id="IPR000156">
    <property type="entry name" value="Ran_bind_dom"/>
</dbReference>
<sequence>MAQDNTAQSDPDFEERPVREQLKKASIAGLPAEVVAAVSGNDPPEAEHDDGLKPAKAELQRKRSHEELEGDRAVGQATAEDTRHHRRKRSRDSTAEEEELNNGQRKTSGEKSREEASSDPAPAQPNGKRSIELDREGTPDADVEARAEAVASPKTKRSRLYSAAIEEQTTGQSVEGTQAADTSTASNGVTSKIPPTSGFANSSASSPFTSLAGNKSDALAEKPQTSASAFAASGFGSLAASSSSGFGAIGKSAGGFGTGGSFATGAKSPLSTAVSSPDHEKSAVGTSGSTFGGALGQKSAFASAAPASSFGSAASGFGKLGAGTGGFGGSLGAASPFASGSGGGLTSFASGKGTPLGSSSAKPARAFGAPAEDDDENEEGDDEEGSGIRSPLHQEEDKQDERFHEQHIETGEEGEETLFSCRAKLYAFSAVEGKKEWRERGLGTLRLNCSEKGDKTQARFLMRADGSHRVALNSPIKKEFKFGAADGGPPQSGYFMFMGTIDGSTGVELLQLKMRQQFADELYQRVTELKEKF</sequence>
<evidence type="ECO:0000313" key="5">
    <source>
        <dbReference type="EMBL" id="KAH9842073.1"/>
    </source>
</evidence>
<protein>
    <submittedName>
        <fullName evidence="5">Ran-binding domain</fullName>
    </submittedName>
</protein>
<reference evidence="5 6" key="1">
    <citation type="journal article" date="2018" name="IMA Fungus">
        <title>IMA Genome-F 10: Nine draft genome sequences of Claviceps purpurea s.lat., including C. arundinis, C. humidiphila, and C. cf. spartinae, pseudomolecules for the pitch canker pathogen Fusarium circinatum, draft genome of Davidsoniella eucalypti, Grosmannia galeiformis, Quambalaria eucalypti, and Teratosphaeria destructans.</title>
        <authorList>
            <person name="Wingfield B.D."/>
            <person name="Liu M."/>
            <person name="Nguyen H.D."/>
            <person name="Lane F.A."/>
            <person name="Morgan S.W."/>
            <person name="De Vos L."/>
            <person name="Wilken P.M."/>
            <person name="Duong T.A."/>
            <person name="Aylward J."/>
            <person name="Coetzee M.P."/>
            <person name="Dadej K."/>
            <person name="De Beer Z.W."/>
            <person name="Findlay W."/>
            <person name="Havenga M."/>
            <person name="Kolarik M."/>
            <person name="Menzies J.G."/>
            <person name="Naidoo K."/>
            <person name="Pochopski O."/>
            <person name="Shoukouhi P."/>
            <person name="Santana Q.C."/>
            <person name="Seifert K.A."/>
            <person name="Soal N."/>
            <person name="Steenkamp E.T."/>
            <person name="Tatham C.T."/>
            <person name="van der Nest M.A."/>
            <person name="Wingfield M.J."/>
        </authorList>
    </citation>
    <scope>NUCLEOTIDE SEQUENCE [LARGE SCALE GENOMIC DNA]</scope>
    <source>
        <strain evidence="5">CMW44962</strain>
    </source>
</reference>
<name>A0A9W7SYF8_9PEZI</name>
<evidence type="ECO:0000256" key="1">
    <source>
        <dbReference type="ARBA" id="ARBA00004123"/>
    </source>
</evidence>
<feature type="compositionally biased region" description="Polar residues" evidence="3">
    <location>
        <begin position="167"/>
        <end position="213"/>
    </location>
</feature>
<dbReference type="OrthoDB" id="185618at2759"/>
<accession>A0A9W7SYF8</accession>
<dbReference type="AlphaFoldDB" id="A0A9W7SYF8"/>
<evidence type="ECO:0000259" key="4">
    <source>
        <dbReference type="PROSITE" id="PS50196"/>
    </source>
</evidence>
<dbReference type="EMBL" id="RIBY02000480">
    <property type="protein sequence ID" value="KAH9842073.1"/>
    <property type="molecule type" value="Genomic_DNA"/>
</dbReference>
<dbReference type="PROSITE" id="PS50196">
    <property type="entry name" value="RANBD1"/>
    <property type="match status" value="1"/>
</dbReference>
<dbReference type="SMART" id="SM00160">
    <property type="entry name" value="RanBD"/>
    <property type="match status" value="1"/>
</dbReference>
<feature type="compositionally biased region" description="Basic and acidic residues" evidence="3">
    <location>
        <begin position="107"/>
        <end position="116"/>
    </location>
</feature>
<evidence type="ECO:0000256" key="2">
    <source>
        <dbReference type="ARBA" id="ARBA00023242"/>
    </source>
</evidence>
<evidence type="ECO:0000256" key="3">
    <source>
        <dbReference type="SAM" id="MobiDB-lite"/>
    </source>
</evidence>
<keyword evidence="6" id="KW-1185">Reference proteome</keyword>
<feature type="compositionally biased region" description="Acidic residues" evidence="3">
    <location>
        <begin position="371"/>
        <end position="385"/>
    </location>
</feature>
<feature type="region of interest" description="Disordered" evidence="3">
    <location>
        <begin position="267"/>
        <end position="289"/>
    </location>
</feature>
<comment type="caution">
    <text evidence="5">The sequence shown here is derived from an EMBL/GenBank/DDBJ whole genome shotgun (WGS) entry which is preliminary data.</text>
</comment>
<proteinExistence type="predicted"/>
<dbReference type="Proteomes" id="UP001138500">
    <property type="component" value="Unassembled WGS sequence"/>
</dbReference>
<dbReference type="InterPro" id="IPR045255">
    <property type="entry name" value="RanBP1-like"/>
</dbReference>
<feature type="region of interest" description="Disordered" evidence="3">
    <location>
        <begin position="1"/>
        <end position="223"/>
    </location>
</feature>
<feature type="region of interest" description="Disordered" evidence="3">
    <location>
        <begin position="350"/>
        <end position="403"/>
    </location>
</feature>
<feature type="compositionally biased region" description="Basic and acidic residues" evidence="3">
    <location>
        <begin position="392"/>
        <end position="403"/>
    </location>
</feature>
<dbReference type="Pfam" id="PF00638">
    <property type="entry name" value="Ran_BP1"/>
    <property type="match status" value="1"/>
</dbReference>
<dbReference type="GO" id="GO:0005634">
    <property type="term" value="C:nucleus"/>
    <property type="evidence" value="ECO:0007669"/>
    <property type="project" value="UniProtKB-SubCell"/>
</dbReference>
<organism evidence="5 6">
    <name type="scientific">Teratosphaeria destructans</name>
    <dbReference type="NCBI Taxonomy" id="418781"/>
    <lineage>
        <taxon>Eukaryota</taxon>
        <taxon>Fungi</taxon>
        <taxon>Dikarya</taxon>
        <taxon>Ascomycota</taxon>
        <taxon>Pezizomycotina</taxon>
        <taxon>Dothideomycetes</taxon>
        <taxon>Dothideomycetidae</taxon>
        <taxon>Mycosphaerellales</taxon>
        <taxon>Teratosphaeriaceae</taxon>
        <taxon>Teratosphaeria</taxon>
    </lineage>
</organism>
<dbReference type="PANTHER" id="PTHR23138">
    <property type="entry name" value="RAN BINDING PROTEIN"/>
    <property type="match status" value="1"/>
</dbReference>
<dbReference type="Gene3D" id="2.30.29.30">
    <property type="entry name" value="Pleckstrin-homology domain (PH domain)/Phosphotyrosine-binding domain (PTB)"/>
    <property type="match status" value="1"/>
</dbReference>
<comment type="subcellular location">
    <subcellularLocation>
        <location evidence="1">Nucleus</location>
    </subcellularLocation>
</comment>
<keyword evidence="2" id="KW-0539">Nucleus</keyword>
<reference evidence="5 6" key="2">
    <citation type="journal article" date="2021" name="Curr. Genet.">
        <title>Genetic response to nitrogen starvation in the aggressive Eucalyptus foliar pathogen Teratosphaeria destructans.</title>
        <authorList>
            <person name="Havenga M."/>
            <person name="Wingfield B.D."/>
            <person name="Wingfield M.J."/>
            <person name="Dreyer L.L."/>
            <person name="Roets F."/>
            <person name="Aylward J."/>
        </authorList>
    </citation>
    <scope>NUCLEOTIDE SEQUENCE [LARGE SCALE GENOMIC DNA]</scope>
    <source>
        <strain evidence="5">CMW44962</strain>
    </source>
</reference>
<evidence type="ECO:0000313" key="6">
    <source>
        <dbReference type="Proteomes" id="UP001138500"/>
    </source>
</evidence>
<dbReference type="InterPro" id="IPR011993">
    <property type="entry name" value="PH-like_dom_sf"/>
</dbReference>
<feature type="domain" description="RanBD1" evidence="4">
    <location>
        <begin position="390"/>
        <end position="528"/>
    </location>
</feature>
<gene>
    <name evidence="5" type="ORF">Tdes44962_MAKER07733</name>
</gene>